<sequence>MQIFVSFSCLLLSISCSWATAVEPPFPQSIVEMINERSVLPSLINTTLLLASIPPATLDAFLATAQNTNNTLPNPIATTFFNLTTGIINETLTVLPLDYATARRIIPSQYGILTKSIHAVLPGFPADQYPLVLSTQIDHGLSTYGFATPDFTSVHFRFPFIDLLGDGYSTFSYEPGIYVSNDPIAIAGTLAYAEEAIVATFNPPLDPYAAVPGSRNGELYFDVLFKGNPALNATFRPQWGIYGEVGDYPLDFYTNLTNQPTFGCANSSCLLTCDNQIRFYHTNLTTGKYAPQGVSASISIAPSPNSGLSFLPNGVEFVGAKGVKVAQAFLELNYLDCKDLKGNTYLGV</sequence>
<protein>
    <submittedName>
        <fullName evidence="2">Uncharacterized protein</fullName>
    </submittedName>
</protein>
<evidence type="ECO:0000313" key="2">
    <source>
        <dbReference type="EMBL" id="KAK0507650.1"/>
    </source>
</evidence>
<keyword evidence="3" id="KW-1185">Reference proteome</keyword>
<dbReference type="Proteomes" id="UP001166286">
    <property type="component" value="Unassembled WGS sequence"/>
</dbReference>
<keyword evidence="1" id="KW-0732">Signal</keyword>
<feature type="signal peptide" evidence="1">
    <location>
        <begin position="1"/>
        <end position="19"/>
    </location>
</feature>
<feature type="chain" id="PRO_5041341577" evidence="1">
    <location>
        <begin position="20"/>
        <end position="348"/>
    </location>
</feature>
<comment type="caution">
    <text evidence="2">The sequence shown here is derived from an EMBL/GenBank/DDBJ whole genome shotgun (WGS) entry which is preliminary data.</text>
</comment>
<accession>A0AA39QT91</accession>
<gene>
    <name evidence="2" type="ORF">JMJ35_009539</name>
</gene>
<dbReference type="AlphaFoldDB" id="A0AA39QT91"/>
<organism evidence="2 3">
    <name type="scientific">Cladonia borealis</name>
    <dbReference type="NCBI Taxonomy" id="184061"/>
    <lineage>
        <taxon>Eukaryota</taxon>
        <taxon>Fungi</taxon>
        <taxon>Dikarya</taxon>
        <taxon>Ascomycota</taxon>
        <taxon>Pezizomycotina</taxon>
        <taxon>Lecanoromycetes</taxon>
        <taxon>OSLEUM clade</taxon>
        <taxon>Lecanoromycetidae</taxon>
        <taxon>Lecanorales</taxon>
        <taxon>Lecanorineae</taxon>
        <taxon>Cladoniaceae</taxon>
        <taxon>Cladonia</taxon>
    </lineage>
</organism>
<name>A0AA39QT91_9LECA</name>
<reference evidence="2" key="1">
    <citation type="submission" date="2023-03" db="EMBL/GenBank/DDBJ databases">
        <title>Complete genome of Cladonia borealis.</title>
        <authorList>
            <person name="Park H."/>
        </authorList>
    </citation>
    <scope>NUCLEOTIDE SEQUENCE</scope>
    <source>
        <strain evidence="2">ANT050790</strain>
    </source>
</reference>
<proteinExistence type="predicted"/>
<dbReference type="EMBL" id="JAFEKC020000022">
    <property type="protein sequence ID" value="KAK0507650.1"/>
    <property type="molecule type" value="Genomic_DNA"/>
</dbReference>
<evidence type="ECO:0000313" key="3">
    <source>
        <dbReference type="Proteomes" id="UP001166286"/>
    </source>
</evidence>
<evidence type="ECO:0000256" key="1">
    <source>
        <dbReference type="SAM" id="SignalP"/>
    </source>
</evidence>